<dbReference type="InterPro" id="IPR036689">
    <property type="entry name" value="ESAT-6-like_sf"/>
</dbReference>
<gene>
    <name evidence="1" type="ORF">SAMN05421505_11099</name>
</gene>
<dbReference type="SUPFAM" id="SSF140453">
    <property type="entry name" value="EsxAB dimer-like"/>
    <property type="match status" value="1"/>
</dbReference>
<evidence type="ECO:0000313" key="2">
    <source>
        <dbReference type="Proteomes" id="UP000198923"/>
    </source>
</evidence>
<name>A0A1G7YX42_9ACTN</name>
<organism evidence="1 2">
    <name type="scientific">Sinosporangium album</name>
    <dbReference type="NCBI Taxonomy" id="504805"/>
    <lineage>
        <taxon>Bacteria</taxon>
        <taxon>Bacillati</taxon>
        <taxon>Actinomycetota</taxon>
        <taxon>Actinomycetes</taxon>
        <taxon>Streptosporangiales</taxon>
        <taxon>Streptosporangiaceae</taxon>
        <taxon>Sinosporangium</taxon>
    </lineage>
</organism>
<dbReference type="Pfam" id="PF06013">
    <property type="entry name" value="WXG100"/>
    <property type="match status" value="1"/>
</dbReference>
<accession>A0A1G7YX42</accession>
<dbReference type="RefSeq" id="WP_093170649.1">
    <property type="nucleotide sequence ID" value="NZ_FNCN01000010.1"/>
</dbReference>
<dbReference type="Proteomes" id="UP000198923">
    <property type="component" value="Unassembled WGS sequence"/>
</dbReference>
<dbReference type="Gene3D" id="1.10.287.1060">
    <property type="entry name" value="ESAT-6-like"/>
    <property type="match status" value="1"/>
</dbReference>
<sequence>MPLDDYTRVHFGNMELRQQELAKLVGLFETAFDDMVKELRVALGDDGNSATDDNWSGAAAVYFNQMKVRWHQQASQMRNELNQAQLTVGIARDNYQHAEKLNAGMWTRDA</sequence>
<reference evidence="1 2" key="1">
    <citation type="submission" date="2016-10" db="EMBL/GenBank/DDBJ databases">
        <authorList>
            <person name="de Groot N.N."/>
        </authorList>
    </citation>
    <scope>NUCLEOTIDE SEQUENCE [LARGE SCALE GENOMIC DNA]</scope>
    <source>
        <strain evidence="1 2">CPCC 201354</strain>
    </source>
</reference>
<keyword evidence="2" id="KW-1185">Reference proteome</keyword>
<proteinExistence type="predicted"/>
<dbReference type="EMBL" id="FNCN01000010">
    <property type="protein sequence ID" value="SDH01041.1"/>
    <property type="molecule type" value="Genomic_DNA"/>
</dbReference>
<protein>
    <submittedName>
        <fullName evidence="1">Proteins of 100 residues with WXG</fullName>
    </submittedName>
</protein>
<dbReference type="InterPro" id="IPR010310">
    <property type="entry name" value="T7SS_ESAT-6-like"/>
</dbReference>
<dbReference type="OrthoDB" id="3534633at2"/>
<dbReference type="STRING" id="504805.SAMN05421505_11099"/>
<dbReference type="AlphaFoldDB" id="A0A1G7YX42"/>
<evidence type="ECO:0000313" key="1">
    <source>
        <dbReference type="EMBL" id="SDH01041.1"/>
    </source>
</evidence>